<feature type="region of interest" description="Disordered" evidence="2">
    <location>
        <begin position="63"/>
        <end position="83"/>
    </location>
</feature>
<feature type="domain" description="Amidohydrolase-related" evidence="3">
    <location>
        <begin position="90"/>
        <end position="373"/>
    </location>
</feature>
<name>A0A6J7GU26_9ZZZZ</name>
<evidence type="ECO:0000256" key="1">
    <source>
        <dbReference type="ARBA" id="ARBA00023239"/>
    </source>
</evidence>
<protein>
    <submittedName>
        <fullName evidence="5">Unannotated protein</fullName>
    </submittedName>
</protein>
<evidence type="ECO:0000256" key="2">
    <source>
        <dbReference type="SAM" id="MobiDB-lite"/>
    </source>
</evidence>
<sequence>MIVDVDTHWEAMAYEPGHHPLEGFQDRLPAPLDRLAFALAGDLLAGLPDERRPDSATLLPHLAGGGVDDKGPPTIHQRHNSTSAERVGWMDRHGIDHSLVNPGGYWQMIEFMPDVRAKAAARCNDYLAEQLADHADRLHLMSIIDLADIDGAIDELTRMRAKGSRGFFVYTEQGRPGGGISPGHPRLDRLWDAAVDLGMLAVLHVGNTAADFTGWADLGWDEPDGAGHGGLLRFANVQRSRMCELYLHAMLYGGVFARHPDLTVLVAELRTNWLASFVERCEASTVPSLALGQWPYERSGGQMIRENVRFTPLPGFGDTGTIELLQRYPDMLVFSSDYPHQEGNAEPIELYQPALNELDAELRASFLGENITECFARTGDPLR</sequence>
<evidence type="ECO:0000313" key="4">
    <source>
        <dbReference type="EMBL" id="CAB4747625.1"/>
    </source>
</evidence>
<keyword evidence="1" id="KW-0456">Lyase</keyword>
<gene>
    <name evidence="4" type="ORF">UFOPK2754_01611</name>
    <name evidence="5" type="ORF">UFOPK3543_01300</name>
</gene>
<dbReference type="GO" id="GO:0016787">
    <property type="term" value="F:hydrolase activity"/>
    <property type="evidence" value="ECO:0007669"/>
    <property type="project" value="InterPro"/>
</dbReference>
<dbReference type="InterPro" id="IPR032465">
    <property type="entry name" value="ACMSD"/>
</dbReference>
<dbReference type="Pfam" id="PF04909">
    <property type="entry name" value="Amidohydro_2"/>
    <property type="match status" value="1"/>
</dbReference>
<proteinExistence type="predicted"/>
<dbReference type="GO" id="GO:0005737">
    <property type="term" value="C:cytoplasm"/>
    <property type="evidence" value="ECO:0007669"/>
    <property type="project" value="TreeGrafter"/>
</dbReference>
<evidence type="ECO:0000259" key="3">
    <source>
        <dbReference type="Pfam" id="PF04909"/>
    </source>
</evidence>
<dbReference type="InterPro" id="IPR032466">
    <property type="entry name" value="Metal_Hydrolase"/>
</dbReference>
<dbReference type="GO" id="GO:0016831">
    <property type="term" value="F:carboxy-lyase activity"/>
    <property type="evidence" value="ECO:0007669"/>
    <property type="project" value="InterPro"/>
</dbReference>
<dbReference type="EMBL" id="CAEZYR010000055">
    <property type="protein sequence ID" value="CAB4747625.1"/>
    <property type="molecule type" value="Genomic_DNA"/>
</dbReference>
<evidence type="ECO:0000313" key="5">
    <source>
        <dbReference type="EMBL" id="CAB4908185.1"/>
    </source>
</evidence>
<accession>A0A6J7GU26</accession>
<dbReference type="InterPro" id="IPR006680">
    <property type="entry name" value="Amidohydro-rel"/>
</dbReference>
<dbReference type="PANTHER" id="PTHR21240">
    <property type="entry name" value="2-AMINO-3-CARBOXYLMUCONATE-6-SEMIALDEHYDE DECARBOXYLASE"/>
    <property type="match status" value="1"/>
</dbReference>
<dbReference type="EMBL" id="CAFBMH010000040">
    <property type="protein sequence ID" value="CAB4908185.1"/>
    <property type="molecule type" value="Genomic_DNA"/>
</dbReference>
<organism evidence="5">
    <name type="scientific">freshwater metagenome</name>
    <dbReference type="NCBI Taxonomy" id="449393"/>
    <lineage>
        <taxon>unclassified sequences</taxon>
        <taxon>metagenomes</taxon>
        <taxon>ecological metagenomes</taxon>
    </lineage>
</organism>
<dbReference type="PANTHER" id="PTHR21240:SF28">
    <property type="entry name" value="ISO-OROTATE DECARBOXYLASE (EUROFUNG)"/>
    <property type="match status" value="1"/>
</dbReference>
<dbReference type="Gene3D" id="3.20.20.140">
    <property type="entry name" value="Metal-dependent hydrolases"/>
    <property type="match status" value="1"/>
</dbReference>
<reference evidence="5" key="1">
    <citation type="submission" date="2020-05" db="EMBL/GenBank/DDBJ databases">
        <authorList>
            <person name="Chiriac C."/>
            <person name="Salcher M."/>
            <person name="Ghai R."/>
            <person name="Kavagutti S V."/>
        </authorList>
    </citation>
    <scope>NUCLEOTIDE SEQUENCE</scope>
</reference>
<dbReference type="SUPFAM" id="SSF51556">
    <property type="entry name" value="Metallo-dependent hydrolases"/>
    <property type="match status" value="1"/>
</dbReference>
<dbReference type="AlphaFoldDB" id="A0A6J7GU26"/>
<dbReference type="GO" id="GO:0019748">
    <property type="term" value="P:secondary metabolic process"/>
    <property type="evidence" value="ECO:0007669"/>
    <property type="project" value="TreeGrafter"/>
</dbReference>